<dbReference type="EMBL" id="SDOZ01000002">
    <property type="protein sequence ID" value="RXZ61663.1"/>
    <property type="molecule type" value="Genomic_DNA"/>
</dbReference>
<evidence type="ECO:0000256" key="4">
    <source>
        <dbReference type="ARBA" id="ARBA00011529"/>
    </source>
</evidence>
<keyword evidence="7" id="KW-0564">Palmitate</keyword>
<keyword evidence="8" id="KW-0449">Lipoprotein</keyword>
<organism evidence="11 12">
    <name type="scientific">Candidatus Borkfalkia ceftriaxoniphila</name>
    <dbReference type="NCBI Taxonomy" id="2508949"/>
    <lineage>
        <taxon>Bacteria</taxon>
        <taxon>Bacillati</taxon>
        <taxon>Bacillota</taxon>
        <taxon>Clostridia</taxon>
        <taxon>Christensenellales</taxon>
        <taxon>Christensenellaceae</taxon>
        <taxon>Candidatus Borkfalkia</taxon>
    </lineage>
</organism>
<gene>
    <name evidence="11" type="ORF">ESZ91_04520</name>
</gene>
<evidence type="ECO:0000256" key="5">
    <source>
        <dbReference type="ARBA" id="ARBA00022592"/>
    </source>
</evidence>
<dbReference type="PANTHER" id="PTHR30570">
    <property type="entry name" value="PERIPLASMIC PHOSPHATE BINDING COMPONENT OF PHOSPHATE ABC TRANSPORTER"/>
    <property type="match status" value="1"/>
</dbReference>
<dbReference type="Gene3D" id="3.40.190.10">
    <property type="entry name" value="Periplasmic binding protein-like II"/>
    <property type="match status" value="2"/>
</dbReference>
<feature type="signal peptide" evidence="9">
    <location>
        <begin position="1"/>
        <end position="21"/>
    </location>
</feature>
<evidence type="ECO:0000256" key="6">
    <source>
        <dbReference type="ARBA" id="ARBA00022729"/>
    </source>
</evidence>
<feature type="chain" id="PRO_5020205623" evidence="9">
    <location>
        <begin position="22"/>
        <end position="297"/>
    </location>
</feature>
<dbReference type="AlphaFoldDB" id="A0A4Q2KE83"/>
<evidence type="ECO:0000256" key="1">
    <source>
        <dbReference type="ARBA" id="ARBA00002841"/>
    </source>
</evidence>
<comment type="similarity">
    <text evidence="3">Belongs to the PstS family.</text>
</comment>
<feature type="domain" description="PBP" evidence="10">
    <location>
        <begin position="177"/>
        <end position="291"/>
    </location>
</feature>
<dbReference type="Proteomes" id="UP000291269">
    <property type="component" value="Unassembled WGS sequence"/>
</dbReference>
<dbReference type="InterPro" id="IPR050811">
    <property type="entry name" value="Phosphate_ABC_transporter"/>
</dbReference>
<keyword evidence="6 9" id="KW-0732">Signal</keyword>
<dbReference type="SUPFAM" id="SSF53850">
    <property type="entry name" value="Periplasmic binding protein-like II"/>
    <property type="match status" value="2"/>
</dbReference>
<dbReference type="PROSITE" id="PS51257">
    <property type="entry name" value="PROKAR_LIPOPROTEIN"/>
    <property type="match status" value="1"/>
</dbReference>
<keyword evidence="5" id="KW-0813">Transport</keyword>
<dbReference type="InterPro" id="IPR024370">
    <property type="entry name" value="PBP_domain"/>
</dbReference>
<evidence type="ECO:0000256" key="3">
    <source>
        <dbReference type="ARBA" id="ARBA00008725"/>
    </source>
</evidence>
<feature type="domain" description="PBP" evidence="10">
    <location>
        <begin position="32"/>
        <end position="153"/>
    </location>
</feature>
<comment type="subunit">
    <text evidence="4">The complex is composed of two ATP-binding proteins (PstB), two transmembrane proteins (PstC and PstA) and a solute-binding protein (PstS).</text>
</comment>
<evidence type="ECO:0000256" key="9">
    <source>
        <dbReference type="SAM" id="SignalP"/>
    </source>
</evidence>
<evidence type="ECO:0000256" key="7">
    <source>
        <dbReference type="ARBA" id="ARBA00023139"/>
    </source>
</evidence>
<protein>
    <submittedName>
        <fullName evidence="11">Phosphate ABC transporter substrate-binding protein</fullName>
    </submittedName>
</protein>
<dbReference type="GO" id="GO:0006817">
    <property type="term" value="P:phosphate ion transport"/>
    <property type="evidence" value="ECO:0007669"/>
    <property type="project" value="UniProtKB-KW"/>
</dbReference>
<dbReference type="RefSeq" id="WP_129224547.1">
    <property type="nucleotide sequence ID" value="NZ_SDOZ01000002.1"/>
</dbReference>
<accession>A0A4Q2KE83</accession>
<name>A0A4Q2KE83_9FIRM</name>
<evidence type="ECO:0000259" key="10">
    <source>
        <dbReference type="Pfam" id="PF12849"/>
    </source>
</evidence>
<evidence type="ECO:0000313" key="11">
    <source>
        <dbReference type="EMBL" id="RXZ61663.1"/>
    </source>
</evidence>
<dbReference type="PANTHER" id="PTHR30570:SF1">
    <property type="entry name" value="PHOSPHATE-BINDING PROTEIN PSTS"/>
    <property type="match status" value="1"/>
</dbReference>
<keyword evidence="12" id="KW-1185">Reference proteome</keyword>
<evidence type="ECO:0000313" key="12">
    <source>
        <dbReference type="Proteomes" id="UP000291269"/>
    </source>
</evidence>
<reference evidence="11 12" key="1">
    <citation type="journal article" date="2019" name="Gut">
        <title>Antibiotics-induced monodominance of a novel gut bacterial order.</title>
        <authorList>
            <person name="Hildebrand F."/>
            <person name="Moitinho-Silva L."/>
            <person name="Blasche S."/>
            <person name="Jahn M.T."/>
            <person name="Gossmann T.I."/>
            <person name="Heuerta-Cepas J."/>
            <person name="Hercog R."/>
            <person name="Luetge M."/>
            <person name="Bahram M."/>
            <person name="Pryszlak A."/>
            <person name="Alves R.J."/>
            <person name="Waszak S.M."/>
            <person name="Zhu A."/>
            <person name="Ye L."/>
            <person name="Costea P.I."/>
            <person name="Aalvink S."/>
            <person name="Belzer C."/>
            <person name="Forslund S.K."/>
            <person name="Sunagawa S."/>
            <person name="Hentschel U."/>
            <person name="Merten C."/>
            <person name="Patil K.R."/>
            <person name="Benes V."/>
            <person name="Bork P."/>
        </authorList>
    </citation>
    <scope>NUCLEOTIDE SEQUENCE [LARGE SCALE GENOMIC DNA]</scope>
    <source>
        <strain evidence="11 12">HDS1380</strain>
    </source>
</reference>
<proteinExistence type="inferred from homology"/>
<comment type="subcellular location">
    <subcellularLocation>
        <location evidence="2">Cell membrane</location>
        <topology evidence="2">Lipid-anchor</topology>
    </subcellularLocation>
</comment>
<comment type="function">
    <text evidence="1">Part of the ABC transporter complex PstSACB involved in phosphate import.</text>
</comment>
<dbReference type="Pfam" id="PF12849">
    <property type="entry name" value="PBP_like_2"/>
    <property type="match status" value="2"/>
</dbReference>
<dbReference type="OrthoDB" id="9790048at2"/>
<keyword evidence="5" id="KW-0592">Phosphate transport</keyword>
<evidence type="ECO:0000256" key="2">
    <source>
        <dbReference type="ARBA" id="ARBA00004193"/>
    </source>
</evidence>
<sequence length="297" mass="31216">MKKILLAILSIAMVGVLGVAAVGCGEDKMTDTITVITRESGSGTRGAFIELTGVQQKDKDGNKVDRTVKTAQVANSTAVALQNVQKNPSAIAYISLGSLNDSVKAVPFEGTAATVNNIKNGSYTLSRPFNLAYKEDNDNPTLADFMKYIASTEAAEVINGEDFIAPENTASYTKPATAPTEKLVVNGSSSVYPLMQALVESYCKASGVSKSTIDLQFNDSTAGMTGAMNGTYDLGMASRELEESEAAALQSVVLATDGIAVIVNNMNPITNITKEQLCNIYIGVATKWSDVGVSVEA</sequence>
<comment type="caution">
    <text evidence="11">The sequence shown here is derived from an EMBL/GenBank/DDBJ whole genome shotgun (WGS) entry which is preliminary data.</text>
</comment>
<evidence type="ECO:0000256" key="8">
    <source>
        <dbReference type="ARBA" id="ARBA00023288"/>
    </source>
</evidence>
<dbReference type="GO" id="GO:0005886">
    <property type="term" value="C:plasma membrane"/>
    <property type="evidence" value="ECO:0007669"/>
    <property type="project" value="UniProtKB-SubCell"/>
</dbReference>